<keyword evidence="2" id="KW-1185">Reference proteome</keyword>
<reference evidence="2" key="1">
    <citation type="journal article" date="2023" name="Nat. Plants">
        <title>Single-cell RNA sequencing provides a high-resolution roadmap for understanding the multicellular compartmentation of specialized metabolism.</title>
        <authorList>
            <person name="Sun S."/>
            <person name="Shen X."/>
            <person name="Li Y."/>
            <person name="Li Y."/>
            <person name="Wang S."/>
            <person name="Li R."/>
            <person name="Zhang H."/>
            <person name="Shen G."/>
            <person name="Guo B."/>
            <person name="Wei J."/>
            <person name="Xu J."/>
            <person name="St-Pierre B."/>
            <person name="Chen S."/>
            <person name="Sun C."/>
        </authorList>
    </citation>
    <scope>NUCLEOTIDE SEQUENCE [LARGE SCALE GENOMIC DNA]</scope>
</reference>
<gene>
    <name evidence="1" type="ORF">M9H77_31735</name>
</gene>
<evidence type="ECO:0000313" key="2">
    <source>
        <dbReference type="Proteomes" id="UP001060085"/>
    </source>
</evidence>
<dbReference type="Proteomes" id="UP001060085">
    <property type="component" value="Linkage Group LG07"/>
</dbReference>
<evidence type="ECO:0000313" key="1">
    <source>
        <dbReference type="EMBL" id="KAI5654548.1"/>
    </source>
</evidence>
<dbReference type="EMBL" id="CM044707">
    <property type="protein sequence ID" value="KAI5654548.1"/>
    <property type="molecule type" value="Genomic_DNA"/>
</dbReference>
<comment type="caution">
    <text evidence="1">The sequence shown here is derived from an EMBL/GenBank/DDBJ whole genome shotgun (WGS) entry which is preliminary data.</text>
</comment>
<name>A0ACC0A562_CATRO</name>
<sequence length="467" mass="50164">MCLLKVASRRDSGDYVRRNSRSESTATTATATASTNLEGGQQQQQQPQQQQEFGQSRNFLTAEELQQLEQTDYLLSMAAPMFPAYSQTREMSEIVAALTNVVSGQRSSAGELNFNRPELISGGGGAGAGGAAANSPSSAYSSSSSGSWAGQKRGRGDQDDTVSGFPERVFRGFDEFRAGDSSSSAIPPAHDEAVSHVMTPTTTTTTASTVTTTVRGRNPPQEAPAAAAGATSSFDQESGERRRRYRGVRQRPWGKWAAEIRDPHKAARVWLGTFDTAEAAARAYDEAALRFRGNRAKLNFPENVRLLPPVQQASQLSAVTTSPATHYTVPSRPPPQQLVFQTEPNYQSTPDIARDYMEYSQLLQNPGDFHGQQPSSLLEQMFYTSSLALLHSQSLPSSSSTSFPGGASISSSSSPCFPLLYSDQQRSGGGYFPQQQQGSQNQGGNNSSNFPAPPWSSSGHYPPGSSS</sequence>
<proteinExistence type="predicted"/>
<protein>
    <submittedName>
        <fullName evidence="1">Uncharacterized protein</fullName>
    </submittedName>
</protein>
<accession>A0ACC0A562</accession>
<organism evidence="1 2">
    <name type="scientific">Catharanthus roseus</name>
    <name type="common">Madagascar periwinkle</name>
    <name type="synonym">Vinca rosea</name>
    <dbReference type="NCBI Taxonomy" id="4058"/>
    <lineage>
        <taxon>Eukaryota</taxon>
        <taxon>Viridiplantae</taxon>
        <taxon>Streptophyta</taxon>
        <taxon>Embryophyta</taxon>
        <taxon>Tracheophyta</taxon>
        <taxon>Spermatophyta</taxon>
        <taxon>Magnoliopsida</taxon>
        <taxon>eudicotyledons</taxon>
        <taxon>Gunneridae</taxon>
        <taxon>Pentapetalae</taxon>
        <taxon>asterids</taxon>
        <taxon>lamiids</taxon>
        <taxon>Gentianales</taxon>
        <taxon>Apocynaceae</taxon>
        <taxon>Rauvolfioideae</taxon>
        <taxon>Vinceae</taxon>
        <taxon>Catharanthinae</taxon>
        <taxon>Catharanthus</taxon>
    </lineage>
</organism>